<proteinExistence type="predicted"/>
<feature type="compositionally biased region" description="Polar residues" evidence="1">
    <location>
        <begin position="59"/>
        <end position="68"/>
    </location>
</feature>
<gene>
    <name evidence="2" type="ORF">CYMTET_16528</name>
</gene>
<evidence type="ECO:0000313" key="2">
    <source>
        <dbReference type="EMBL" id="KAK3275334.1"/>
    </source>
</evidence>
<name>A0AAE0GC13_9CHLO</name>
<feature type="region of interest" description="Disordered" evidence="1">
    <location>
        <begin position="43"/>
        <end position="68"/>
    </location>
</feature>
<evidence type="ECO:0000256" key="1">
    <source>
        <dbReference type="SAM" id="MobiDB-lite"/>
    </source>
</evidence>
<organism evidence="2 3">
    <name type="scientific">Cymbomonas tetramitiformis</name>
    <dbReference type="NCBI Taxonomy" id="36881"/>
    <lineage>
        <taxon>Eukaryota</taxon>
        <taxon>Viridiplantae</taxon>
        <taxon>Chlorophyta</taxon>
        <taxon>Pyramimonadophyceae</taxon>
        <taxon>Pyramimonadales</taxon>
        <taxon>Pyramimonadaceae</taxon>
        <taxon>Cymbomonas</taxon>
    </lineage>
</organism>
<sequence>MPLQLWHTSSYFTYFKSNYWSHTHTHAGGVSATLSGAGQRRRGASDSIWGRGSAGGVSATLSGVGQRL</sequence>
<dbReference type="Proteomes" id="UP001190700">
    <property type="component" value="Unassembled WGS sequence"/>
</dbReference>
<protein>
    <submittedName>
        <fullName evidence="2">Uncharacterized protein</fullName>
    </submittedName>
</protein>
<dbReference type="EMBL" id="LGRX02007285">
    <property type="protein sequence ID" value="KAK3275334.1"/>
    <property type="molecule type" value="Genomic_DNA"/>
</dbReference>
<evidence type="ECO:0000313" key="3">
    <source>
        <dbReference type="Proteomes" id="UP001190700"/>
    </source>
</evidence>
<accession>A0AAE0GC13</accession>
<comment type="caution">
    <text evidence="2">The sequence shown here is derived from an EMBL/GenBank/DDBJ whole genome shotgun (WGS) entry which is preliminary data.</text>
</comment>
<keyword evidence="3" id="KW-1185">Reference proteome</keyword>
<dbReference type="AlphaFoldDB" id="A0AAE0GC13"/>
<reference evidence="2 3" key="1">
    <citation type="journal article" date="2015" name="Genome Biol. Evol.">
        <title>Comparative Genomics of a Bacterivorous Green Alga Reveals Evolutionary Causalities and Consequences of Phago-Mixotrophic Mode of Nutrition.</title>
        <authorList>
            <person name="Burns J.A."/>
            <person name="Paasch A."/>
            <person name="Narechania A."/>
            <person name="Kim E."/>
        </authorList>
    </citation>
    <scope>NUCLEOTIDE SEQUENCE [LARGE SCALE GENOMIC DNA]</scope>
    <source>
        <strain evidence="2 3">PLY_AMNH</strain>
    </source>
</reference>